<keyword evidence="2" id="KW-1185">Reference proteome</keyword>
<organism evidence="1 2">
    <name type="scientific">Chlorogloeopsis fritschii PCC 6912</name>
    <dbReference type="NCBI Taxonomy" id="211165"/>
    <lineage>
        <taxon>Bacteria</taxon>
        <taxon>Bacillati</taxon>
        <taxon>Cyanobacteriota</taxon>
        <taxon>Cyanophyceae</taxon>
        <taxon>Nostocales</taxon>
        <taxon>Chlorogloeopsidaceae</taxon>
        <taxon>Chlorogloeopsis</taxon>
    </lineage>
</organism>
<name>A0A3S0Y0T6_CHLFR</name>
<dbReference type="AlphaFoldDB" id="A0A3S0Y0T6"/>
<sequence length="56" mass="6439">MKVKFSANSEQFQNITTIRDTLLPKLISGEIRLKKADQLFDAVALYKFIHLIITCL</sequence>
<protein>
    <recommendedName>
        <fullName evidence="3">Type I restriction modification DNA specificity domain-containing protein</fullName>
    </recommendedName>
</protein>
<gene>
    <name evidence="1" type="ORF">PCC6912_05780</name>
</gene>
<accession>A0A3S0Y0T6</accession>
<evidence type="ECO:0000313" key="1">
    <source>
        <dbReference type="EMBL" id="RUR85753.1"/>
    </source>
</evidence>
<dbReference type="Proteomes" id="UP000268857">
    <property type="component" value="Unassembled WGS sequence"/>
</dbReference>
<evidence type="ECO:0008006" key="3">
    <source>
        <dbReference type="Google" id="ProtNLM"/>
    </source>
</evidence>
<dbReference type="EMBL" id="RSCJ01000002">
    <property type="protein sequence ID" value="RUR85753.1"/>
    <property type="molecule type" value="Genomic_DNA"/>
</dbReference>
<reference evidence="1 2" key="1">
    <citation type="journal article" date="2019" name="Genome Biol. Evol.">
        <title>Day and night: Metabolic profiles and evolutionary relationships of six axenic non-marine cyanobacteria.</title>
        <authorList>
            <person name="Will S.E."/>
            <person name="Henke P."/>
            <person name="Boedeker C."/>
            <person name="Huang S."/>
            <person name="Brinkmann H."/>
            <person name="Rohde M."/>
            <person name="Jarek M."/>
            <person name="Friedl T."/>
            <person name="Seufert S."/>
            <person name="Schumacher M."/>
            <person name="Overmann J."/>
            <person name="Neumann-Schaal M."/>
            <person name="Petersen J."/>
        </authorList>
    </citation>
    <scope>NUCLEOTIDE SEQUENCE [LARGE SCALE GENOMIC DNA]</scope>
    <source>
        <strain evidence="1 2">PCC 6912</strain>
    </source>
</reference>
<comment type="caution">
    <text evidence="1">The sequence shown here is derived from an EMBL/GenBank/DDBJ whole genome shotgun (WGS) entry which is preliminary data.</text>
</comment>
<evidence type="ECO:0000313" key="2">
    <source>
        <dbReference type="Proteomes" id="UP000268857"/>
    </source>
</evidence>
<dbReference type="OrthoDB" id="9815652at2"/>
<proteinExistence type="predicted"/>